<name>A0A0B2WS17_METAS</name>
<gene>
    <name evidence="2" type="ORF">MAM_05369</name>
</gene>
<comment type="caution">
    <text evidence="2">The sequence shown here is derived from an EMBL/GenBank/DDBJ whole genome shotgun (WGS) entry which is preliminary data.</text>
</comment>
<dbReference type="RefSeq" id="XP_040677879.1">
    <property type="nucleotide sequence ID" value="XM_040824167.1"/>
</dbReference>
<dbReference type="HOGENOM" id="CLU_906376_0_0_1"/>
<proteinExistence type="predicted"/>
<evidence type="ECO:0000313" key="2">
    <source>
        <dbReference type="EMBL" id="KHN96813.1"/>
    </source>
</evidence>
<feature type="compositionally biased region" description="Polar residues" evidence="1">
    <location>
        <begin position="272"/>
        <end position="292"/>
    </location>
</feature>
<protein>
    <submittedName>
        <fullName evidence="2">Uncharacterized protein</fullName>
    </submittedName>
</protein>
<sequence>MESDSVDSVQWTDMTEALNGLDQRRTNNTSQDRVNPFSDTVCDGEILQLQNLETCDASSARPKGFVAEHPSWKPSQSTGSHVSYCLKPILQDEDYTNSEWETVAPDEDVILKPSINRGQRVQNAGRSFQAHDSLDRVGQLAERTQYRNTAFIPTTSSRNLGRAMTMLNSNRPKHASQWPRASSVYEDDTAVDKSQRQDWHPETFRTLAQNRPATLGFGRNAQGELVASYSKSSSRASNDPFKFDGADYSVFLQPSAEKEVSRALYRAEASSEALSTRVCSPQRGEQQSLRRQFQPGSFYDNAAIQST</sequence>
<feature type="region of interest" description="Disordered" evidence="1">
    <location>
        <begin position="1"/>
        <end position="37"/>
    </location>
</feature>
<dbReference type="OrthoDB" id="5353066at2759"/>
<dbReference type="GeneID" id="63739824"/>
<dbReference type="EMBL" id="AZHE01000013">
    <property type="protein sequence ID" value="KHN96813.1"/>
    <property type="molecule type" value="Genomic_DNA"/>
</dbReference>
<organism evidence="2 3">
    <name type="scientific">Metarhizium album (strain ARSEF 1941)</name>
    <dbReference type="NCBI Taxonomy" id="1081103"/>
    <lineage>
        <taxon>Eukaryota</taxon>
        <taxon>Fungi</taxon>
        <taxon>Dikarya</taxon>
        <taxon>Ascomycota</taxon>
        <taxon>Pezizomycotina</taxon>
        <taxon>Sordariomycetes</taxon>
        <taxon>Hypocreomycetidae</taxon>
        <taxon>Hypocreales</taxon>
        <taxon>Clavicipitaceae</taxon>
        <taxon>Metarhizium</taxon>
    </lineage>
</organism>
<evidence type="ECO:0000313" key="3">
    <source>
        <dbReference type="Proteomes" id="UP000030816"/>
    </source>
</evidence>
<keyword evidence="3" id="KW-1185">Reference proteome</keyword>
<feature type="region of interest" description="Disordered" evidence="1">
    <location>
        <begin position="270"/>
        <end position="292"/>
    </location>
</feature>
<reference evidence="2 3" key="1">
    <citation type="journal article" date="2014" name="Proc. Natl. Acad. Sci. U.S.A.">
        <title>Trajectory and genomic determinants of fungal-pathogen speciation and host adaptation.</title>
        <authorList>
            <person name="Hu X."/>
            <person name="Xiao G."/>
            <person name="Zheng P."/>
            <person name="Shang Y."/>
            <person name="Su Y."/>
            <person name="Zhang X."/>
            <person name="Liu X."/>
            <person name="Zhan S."/>
            <person name="St Leger R.J."/>
            <person name="Wang C."/>
        </authorList>
    </citation>
    <scope>NUCLEOTIDE SEQUENCE [LARGE SCALE GENOMIC DNA]</scope>
    <source>
        <strain evidence="2 3">ARSEF 1941</strain>
    </source>
</reference>
<evidence type="ECO:0000256" key="1">
    <source>
        <dbReference type="SAM" id="MobiDB-lite"/>
    </source>
</evidence>
<feature type="compositionally biased region" description="Polar residues" evidence="1">
    <location>
        <begin position="1"/>
        <end position="13"/>
    </location>
</feature>
<accession>A0A0B2WS17</accession>
<dbReference type="Proteomes" id="UP000030816">
    <property type="component" value="Unassembled WGS sequence"/>
</dbReference>
<dbReference type="AlphaFoldDB" id="A0A0B2WS17"/>